<gene>
    <name evidence="4" type="primary">zmp1</name>
    <name evidence="4" type="ORF">J2TS6_38010</name>
</gene>
<dbReference type="AlphaFoldDB" id="A0A919XLJ6"/>
<dbReference type="Pfam" id="PF07737">
    <property type="entry name" value="ATLF"/>
    <property type="match status" value="1"/>
</dbReference>
<proteinExistence type="predicted"/>
<dbReference type="SUPFAM" id="SSF55486">
    <property type="entry name" value="Metalloproteases ('zincins'), catalytic domain"/>
    <property type="match status" value="1"/>
</dbReference>
<keyword evidence="5" id="KW-1185">Reference proteome</keyword>
<reference evidence="4" key="1">
    <citation type="submission" date="2021-03" db="EMBL/GenBank/DDBJ databases">
        <title>Antimicrobial resistance genes in bacteria isolated from Japanese honey, and their potential for conferring macrolide and lincosamide resistance in the American foulbrood pathogen Paenibacillus larvae.</title>
        <authorList>
            <person name="Okamoto M."/>
            <person name="Kumagai M."/>
            <person name="Kanamori H."/>
            <person name="Takamatsu D."/>
        </authorList>
    </citation>
    <scope>NUCLEOTIDE SEQUENCE</scope>
    <source>
        <strain evidence="4">J2TS6</strain>
    </source>
</reference>
<evidence type="ECO:0000259" key="3">
    <source>
        <dbReference type="PROSITE" id="PS51995"/>
    </source>
</evidence>
<feature type="domain" description="ATLF-like" evidence="3">
    <location>
        <begin position="30"/>
        <end position="216"/>
    </location>
</feature>
<dbReference type="Proteomes" id="UP000679779">
    <property type="component" value="Unassembled WGS sequence"/>
</dbReference>
<dbReference type="InterPro" id="IPR024079">
    <property type="entry name" value="MetalloPept_cat_dom_sf"/>
</dbReference>
<dbReference type="Gene3D" id="3.40.390.10">
    <property type="entry name" value="Collagenase (Catalytic Domain)"/>
    <property type="match status" value="1"/>
</dbReference>
<protein>
    <submittedName>
        <fullName evidence="4">Pro-Pro endopeptidase</fullName>
    </submittedName>
</protein>
<evidence type="ECO:0000256" key="1">
    <source>
        <dbReference type="ARBA" id="ARBA00004613"/>
    </source>
</evidence>
<comment type="subcellular location">
    <subcellularLocation>
        <location evidence="1">Secreted</location>
    </subcellularLocation>
</comment>
<organism evidence="4 5">
    <name type="scientific">Paenibacillus albilobatus</name>
    <dbReference type="NCBI Taxonomy" id="2716884"/>
    <lineage>
        <taxon>Bacteria</taxon>
        <taxon>Bacillati</taxon>
        <taxon>Bacillota</taxon>
        <taxon>Bacilli</taxon>
        <taxon>Bacillales</taxon>
        <taxon>Paenibacillaceae</taxon>
        <taxon>Paenibacillus</taxon>
    </lineage>
</organism>
<comment type="caution">
    <text evidence="4">The sequence shown here is derived from an EMBL/GenBank/DDBJ whole genome shotgun (WGS) entry which is preliminary data.</text>
</comment>
<dbReference type="GO" id="GO:0005576">
    <property type="term" value="C:extracellular region"/>
    <property type="evidence" value="ECO:0007669"/>
    <property type="project" value="UniProtKB-SubCell"/>
</dbReference>
<evidence type="ECO:0000313" key="4">
    <source>
        <dbReference type="EMBL" id="GIO32660.1"/>
    </source>
</evidence>
<sequence>MKWTKQILALLIIFTLAGAFLKTEAAYAQESVVNQLVVLPTGNYNSKEAKAMMGRLERIPASVLKALNDKGVKIILTNDAITNVPELSYLKGKTPRGWEGTGLTWDDVPGVSEKNVVVRIGYSKKGEGHNSFNLEIHETMHAVDRFVFGNASQSQEFKNIFNQEAAAEYGNDGYFSAYSEEYFAEAASMYVYNETMRSELKANAPLTYQYLDKLFNQ</sequence>
<dbReference type="InterPro" id="IPR047568">
    <property type="entry name" value="ATLF-like_dom"/>
</dbReference>
<dbReference type="RefSeq" id="WP_160039604.1">
    <property type="nucleotide sequence ID" value="NZ_BORQ01000004.1"/>
</dbReference>
<dbReference type="EMBL" id="BORQ01000004">
    <property type="protein sequence ID" value="GIO32660.1"/>
    <property type="molecule type" value="Genomic_DNA"/>
</dbReference>
<accession>A0A919XLJ6</accession>
<dbReference type="InterPro" id="IPR014781">
    <property type="entry name" value="Anthrax_toxin_lethal/edema_N/C"/>
</dbReference>
<evidence type="ECO:0000313" key="5">
    <source>
        <dbReference type="Proteomes" id="UP000679779"/>
    </source>
</evidence>
<dbReference type="GO" id="GO:0008237">
    <property type="term" value="F:metallopeptidase activity"/>
    <property type="evidence" value="ECO:0007669"/>
    <property type="project" value="InterPro"/>
</dbReference>
<evidence type="ECO:0000256" key="2">
    <source>
        <dbReference type="ARBA" id="ARBA00022525"/>
    </source>
</evidence>
<dbReference type="PROSITE" id="PS51995">
    <property type="entry name" value="ATLF"/>
    <property type="match status" value="1"/>
</dbReference>
<keyword evidence="2" id="KW-0964">Secreted</keyword>
<dbReference type="CDD" id="cd20183">
    <property type="entry name" value="M34_PPEP"/>
    <property type="match status" value="1"/>
</dbReference>
<name>A0A919XLJ6_9BACL</name>